<organism evidence="3 4">
    <name type="scientific">Candidatus Zambryskibacteria bacterium CG10_big_fil_rev_8_21_14_0_10_42_12</name>
    <dbReference type="NCBI Taxonomy" id="1975115"/>
    <lineage>
        <taxon>Bacteria</taxon>
        <taxon>Candidatus Zambryskiibacteriota</taxon>
    </lineage>
</organism>
<evidence type="ECO:0000256" key="1">
    <source>
        <dbReference type="SAM" id="Phobius"/>
    </source>
</evidence>
<proteinExistence type="predicted"/>
<feature type="domain" description="DUF5652" evidence="2">
    <location>
        <begin position="11"/>
        <end position="64"/>
    </location>
</feature>
<comment type="caution">
    <text evidence="3">The sequence shown here is derived from an EMBL/GenBank/DDBJ whole genome shotgun (WGS) entry which is preliminary data.</text>
</comment>
<dbReference type="EMBL" id="PCXL01000026">
    <property type="protein sequence ID" value="PIR37288.1"/>
    <property type="molecule type" value="Genomic_DNA"/>
</dbReference>
<evidence type="ECO:0000313" key="4">
    <source>
        <dbReference type="Proteomes" id="UP000231333"/>
    </source>
</evidence>
<protein>
    <recommendedName>
        <fullName evidence="2">DUF5652 domain-containing protein</fullName>
    </recommendedName>
</protein>
<gene>
    <name evidence="3" type="ORF">COV34_03340</name>
</gene>
<keyword evidence="1" id="KW-0812">Transmembrane</keyword>
<keyword evidence="1" id="KW-0472">Membrane</keyword>
<dbReference type="InterPro" id="IPR043712">
    <property type="entry name" value="DUF5652"/>
</dbReference>
<sequence>MSKPYMELSGNIGIILLILAWTLPWKGVALWKAARLSHNKWFIALLIINSLALLEIYYIFFVARGYNVEVEEKSEEDEVH</sequence>
<reference evidence="3 4" key="1">
    <citation type="submission" date="2017-09" db="EMBL/GenBank/DDBJ databases">
        <title>Depth-based differentiation of microbial function through sediment-hosted aquifers and enrichment of novel symbionts in the deep terrestrial subsurface.</title>
        <authorList>
            <person name="Probst A.J."/>
            <person name="Ladd B."/>
            <person name="Jarett J.K."/>
            <person name="Geller-Mcgrath D.E."/>
            <person name="Sieber C.M."/>
            <person name="Emerson J.B."/>
            <person name="Anantharaman K."/>
            <person name="Thomas B.C."/>
            <person name="Malmstrom R."/>
            <person name="Stieglmeier M."/>
            <person name="Klingl A."/>
            <person name="Woyke T."/>
            <person name="Ryan C.M."/>
            <person name="Banfield J.F."/>
        </authorList>
    </citation>
    <scope>NUCLEOTIDE SEQUENCE [LARGE SCALE GENOMIC DNA]</scope>
    <source>
        <strain evidence="3">CG10_big_fil_rev_8_21_14_0_10_42_12</strain>
    </source>
</reference>
<evidence type="ECO:0000259" key="2">
    <source>
        <dbReference type="Pfam" id="PF18893"/>
    </source>
</evidence>
<accession>A0A2H0QSJ6</accession>
<feature type="transmembrane region" description="Helical" evidence="1">
    <location>
        <begin position="41"/>
        <end position="60"/>
    </location>
</feature>
<feature type="transmembrane region" description="Helical" evidence="1">
    <location>
        <begin position="12"/>
        <end position="29"/>
    </location>
</feature>
<keyword evidence="1" id="KW-1133">Transmembrane helix</keyword>
<dbReference type="Proteomes" id="UP000231333">
    <property type="component" value="Unassembled WGS sequence"/>
</dbReference>
<dbReference type="AlphaFoldDB" id="A0A2H0QSJ6"/>
<evidence type="ECO:0000313" key="3">
    <source>
        <dbReference type="EMBL" id="PIR37288.1"/>
    </source>
</evidence>
<dbReference type="Pfam" id="PF18893">
    <property type="entry name" value="DUF5652"/>
    <property type="match status" value="1"/>
</dbReference>
<name>A0A2H0QSJ6_9BACT</name>